<reference evidence="1" key="1">
    <citation type="submission" date="2000-05" db="EMBL/GenBank/DDBJ databases">
        <authorList>
            <person name="Hattori M."/>
            <person name="Fujiyama A."/>
            <person name="Taylor T.D."/>
            <person name="Watanabe H."/>
            <person name="Yada T."/>
            <person name="Park H.S."/>
            <person name="Toyoda A."/>
            <person name="Ishii K."/>
            <person name="Totoki Y."/>
            <person name="Choi D.K."/>
            <person name="Soeda E."/>
            <person name="Ohki M."/>
            <person name="Takagi T."/>
            <person name="Sakaki Y."/>
            <person name="Taudien S."/>
            <person name="Blechschmidt K."/>
            <person name="Polley A."/>
            <person name="Menzel U."/>
            <person name="Delabar J."/>
            <person name="Kumpf K."/>
            <person name="Lehmann R."/>
            <person name="Patterson D."/>
            <person name="Reichwald K."/>
            <person name="Rump A."/>
            <person name="Schillhabel M."/>
            <person name="Schudy A."/>
            <person name="Zimmermann W."/>
            <person name="Rosenthal A."/>
            <person name="Kudoh J."/>
            <person name="Shibuya K."/>
            <person name="Kawasaki K."/>
            <person name="Asakawa S."/>
            <person name="Shintani A."/>
            <person name="Sasaki T."/>
            <person name="Nagamine K."/>
            <person name="Mitsuyama S."/>
            <person name="Antonarakis S.E."/>
            <person name="Minoshima S."/>
            <person name="Shimizu N."/>
            <person name="Nordsiek G."/>
            <person name="Hornischer K."/>
            <person name="Brandt P."/>
            <person name="Scharfe M."/>
            <person name="Schoen O."/>
            <person name="Desario A."/>
            <person name="Reichelt J."/>
            <person name="Kauer G."/>
            <person name="Bloecker H."/>
            <person name="Ramser J."/>
            <person name="Beck A."/>
            <person name="Klages S."/>
            <person name="Hennig S."/>
            <person name="Riesselmann L."/>
            <person name="Dagand E."/>
            <person name="Wehrmeyer S."/>
            <person name="Borzym K."/>
            <person name="Gardiner K."/>
            <person name="Nizetic D."/>
            <person name="Francis F."/>
            <person name="Lehrach H."/>
            <person name="Reinhardt R."/>
            <person name="Yaspo M.L."/>
        </authorList>
    </citation>
    <scope>NUCLEOTIDE SEQUENCE</scope>
</reference>
<dbReference type="EMBL" id="AL163302">
    <property type="protein sequence ID" value="CAB90481.1"/>
    <property type="molecule type" value="Genomic_DNA"/>
</dbReference>
<gene>
    <name evidence="1" type="primary">PRED59</name>
    <name evidence="2" type="ORF">hCG_1817324</name>
</gene>
<dbReference type="EMBL" id="CH471079">
    <property type="protein sequence ID" value="EAX09347.1"/>
    <property type="molecule type" value="Genomic_DNA"/>
</dbReference>
<name>Q9NSH9_HUMAN</name>
<protein>
    <submittedName>
        <fullName evidence="2">HCG1817324, isoform CRA_b</fullName>
    </submittedName>
    <submittedName>
        <fullName evidence="1">PRED59 protein</fullName>
    </submittedName>
</protein>
<feature type="non-terminal residue" evidence="1">
    <location>
        <position position="211"/>
    </location>
</feature>
<reference evidence="2" key="2">
    <citation type="journal article" date="2001" name="Science">
        <title>The sequence of the human genome.</title>
        <authorList>
            <person name="Venter J.C."/>
            <person name="Adams M.D."/>
            <person name="Myers E.W."/>
            <person name="Li P.W."/>
            <person name="Mural R.J."/>
            <person name="Sutton G.G."/>
            <person name="Smith H.O."/>
            <person name="Yandell M."/>
            <person name="Evans C.A."/>
            <person name="Holt R.A."/>
            <person name="Gocayne J.D."/>
            <person name="Amanatides P."/>
            <person name="Ballew R.M."/>
            <person name="Huson D.H."/>
            <person name="Wortman J.R."/>
            <person name="Zhang Q."/>
            <person name="Kodira C.D."/>
            <person name="Zheng X.H."/>
            <person name="Chen L."/>
            <person name="Skupski M."/>
            <person name="Subramanian G."/>
            <person name="Thomas P.D."/>
            <person name="Zhang J."/>
            <person name="Gabor Miklos G.L."/>
            <person name="Nelson C."/>
            <person name="Broder S."/>
            <person name="Clark A.G."/>
            <person name="Nadeau J."/>
            <person name="McKusick V.A."/>
            <person name="Zinder N."/>
            <person name="Levine A.J."/>
            <person name="Roberts R.J."/>
            <person name="Simon M."/>
            <person name="Slayman C."/>
            <person name="Hunkapiller M."/>
            <person name="Bolanos R."/>
            <person name="Delcher A."/>
            <person name="Dew I."/>
            <person name="Fasulo D."/>
            <person name="Flanigan M."/>
            <person name="Florea L."/>
            <person name="Halpern A."/>
            <person name="Hannenhalli S."/>
            <person name="Kravitz S."/>
            <person name="Levy S."/>
            <person name="Mobarry C."/>
            <person name="Reinert K."/>
            <person name="Remington K."/>
            <person name="Abu-Threideh J."/>
            <person name="Beasley E."/>
            <person name="Biddick K."/>
            <person name="Bonazzi V."/>
            <person name="Brandon R."/>
            <person name="Cargill M."/>
            <person name="Chandramouliswaran I."/>
            <person name="Charlab R."/>
            <person name="Chaturvedi K."/>
            <person name="Deng Z."/>
            <person name="Di Francesco V."/>
            <person name="Dunn P."/>
            <person name="Eilbeck K."/>
            <person name="Evangelista C."/>
            <person name="Gabrielian A.E."/>
            <person name="Gan W."/>
            <person name="Ge W."/>
            <person name="Gong F."/>
            <person name="Gu Z."/>
            <person name="Guan P."/>
            <person name="Heiman T.J."/>
            <person name="Higgins M.E."/>
            <person name="Ji R.R."/>
            <person name="Ke Z."/>
            <person name="Ketchum K.A."/>
            <person name="Lai Z."/>
            <person name="Lei Y."/>
            <person name="Li Z."/>
            <person name="Li J."/>
            <person name="Liang Y."/>
            <person name="Lin X."/>
            <person name="Lu F."/>
            <person name="Merkulov G.V."/>
            <person name="Milshina N."/>
            <person name="Moore H.M."/>
            <person name="Naik A.K."/>
            <person name="Narayan V.A."/>
            <person name="Neelam B."/>
            <person name="Nusskern D."/>
            <person name="Rusch D.B."/>
            <person name="Salzberg S."/>
            <person name="Shao W."/>
            <person name="Shue B."/>
            <person name="Sun J."/>
            <person name="Wang Z."/>
            <person name="Wang A."/>
            <person name="Wang X."/>
            <person name="Wang J."/>
            <person name="Wei M."/>
            <person name="Wides R."/>
            <person name="Xiao C."/>
            <person name="Yan C."/>
            <person name="Yao A."/>
            <person name="Ye J."/>
            <person name="Zhan M."/>
            <person name="Zhang W."/>
            <person name="Zhang H."/>
            <person name="Zhao Q."/>
            <person name="Zheng L."/>
            <person name="Zhong F."/>
            <person name="Zhong W."/>
            <person name="Zhu S."/>
            <person name="Zhao S."/>
            <person name="Gilbert D."/>
            <person name="Baumhueter S."/>
            <person name="Spier G."/>
            <person name="Carter C."/>
            <person name="Cravchik A."/>
            <person name="Woodage T."/>
            <person name="Ali F."/>
            <person name="An H."/>
            <person name="Awe A."/>
            <person name="Baldwin D."/>
            <person name="Baden H."/>
            <person name="Barnstead M."/>
            <person name="Barrow I."/>
            <person name="Beeson K."/>
            <person name="Busam D."/>
            <person name="Carver A."/>
            <person name="Center A."/>
            <person name="Cheng M.L."/>
            <person name="Curry L."/>
            <person name="Danaher S."/>
            <person name="Davenport L."/>
            <person name="Desilets R."/>
            <person name="Dietz S."/>
            <person name="Dodson K."/>
            <person name="Doup L."/>
            <person name="Ferriera S."/>
            <person name="Garg N."/>
            <person name="Gluecksmann A."/>
            <person name="Hart B."/>
            <person name="Haynes J."/>
            <person name="Haynes C."/>
            <person name="Heiner C."/>
            <person name="Hladun S."/>
            <person name="Hostin D."/>
            <person name="Houck J."/>
            <person name="Howland T."/>
            <person name="Ibegwam C."/>
            <person name="Johnson J."/>
            <person name="Kalush F."/>
            <person name="Kline L."/>
            <person name="Koduru S."/>
            <person name="Love A."/>
            <person name="Mann F."/>
            <person name="May D."/>
            <person name="McCawley S."/>
            <person name="McIntosh T."/>
            <person name="McMullen I."/>
            <person name="Moy M."/>
            <person name="Moy L."/>
            <person name="Murphy B."/>
            <person name="Nelson K."/>
            <person name="Pfannkoch C."/>
            <person name="Pratts E."/>
            <person name="Puri V."/>
            <person name="Qureshi H."/>
            <person name="Reardon M."/>
            <person name="Rodriguez R."/>
            <person name="Rogers Y.H."/>
            <person name="Romblad D."/>
            <person name="Ruhfel B."/>
            <person name="Scott R."/>
            <person name="Sitter C."/>
            <person name="Smallwood M."/>
            <person name="Stewart E."/>
            <person name="Strong R."/>
            <person name="Suh E."/>
            <person name="Thomas R."/>
            <person name="Tint N.N."/>
            <person name="Tse S."/>
            <person name="Vech C."/>
            <person name="Wang G."/>
            <person name="Wetter J."/>
            <person name="Williams S."/>
            <person name="Williams M."/>
            <person name="Windsor S."/>
            <person name="Winn-Deen E."/>
            <person name="Wolfe K."/>
            <person name="Zaveri J."/>
            <person name="Zaveri K."/>
            <person name="Abril J.F."/>
            <person name="Guigo R."/>
            <person name="Campbell M.J."/>
            <person name="Sjolander K.V."/>
            <person name="Karlak B."/>
            <person name="Kejariwal A."/>
            <person name="Mi H."/>
            <person name="Lazareva B."/>
            <person name="Hatton T."/>
            <person name="Narechania A."/>
            <person name="Diemer K."/>
            <person name="Muruganujan A."/>
            <person name="Guo N."/>
            <person name="Sato S."/>
            <person name="Bafna V."/>
            <person name="Istrail S."/>
            <person name="Lippert R."/>
            <person name="Schwartz R."/>
            <person name="Walenz B."/>
            <person name="Yooseph S."/>
            <person name="Allen D."/>
            <person name="Basu A."/>
            <person name="Baxendale J."/>
            <person name="Blick L."/>
            <person name="Caminha M."/>
            <person name="Carnes-Stine J."/>
            <person name="Caulk P."/>
            <person name="Chiang Y.H."/>
            <person name="Coyne M."/>
            <person name="Dahlke C."/>
            <person name="Mays A."/>
            <person name="Dombroski M."/>
            <person name="Donnelly M."/>
            <person name="Ely D."/>
            <person name="Esparham S."/>
            <person name="Fosler C."/>
            <person name="Gire H."/>
            <person name="Glanowski S."/>
            <person name="Glasser K."/>
            <person name="Glodek A."/>
            <person name="Gorokhov M."/>
            <person name="Graham K."/>
            <person name="Gropman B."/>
            <person name="Harris M."/>
            <person name="Heil J."/>
            <person name="Henderson S."/>
            <person name="Hoover J."/>
            <person name="Jennings D."/>
            <person name="Jordan C."/>
            <person name="Jordan J."/>
            <person name="Kasha J."/>
            <person name="Kagan L."/>
            <person name="Kraft C."/>
            <person name="Levitsky A."/>
            <person name="Lewis M."/>
            <person name="Liu X."/>
            <person name="Lopez J."/>
            <person name="Ma D."/>
            <person name="Majoros W."/>
            <person name="McDaniel J."/>
            <person name="Murphy S."/>
            <person name="Newman M."/>
            <person name="Nguyen T."/>
            <person name="Nguyen N."/>
            <person name="Nodell M."/>
            <person name="Pan S."/>
            <person name="Peck J."/>
            <person name="Peterson M."/>
            <person name="Rowe W."/>
            <person name="Sanders R."/>
            <person name="Scott J."/>
            <person name="Simpson M."/>
            <person name="Smith T."/>
            <person name="Sprague A."/>
            <person name="Stockwell T."/>
            <person name="Turner R."/>
            <person name="Venter E."/>
            <person name="Wang M."/>
            <person name="Wen M."/>
            <person name="Wu D."/>
            <person name="Wu M."/>
            <person name="Xia A."/>
            <person name="Zandieh A."/>
            <person name="Zhu X."/>
        </authorList>
    </citation>
    <scope>NUCLEOTIDE SEQUENCE</scope>
</reference>
<dbReference type="AlphaFoldDB" id="Q9NSH9"/>
<feature type="non-terminal residue" evidence="1">
    <location>
        <position position="1"/>
    </location>
</feature>
<evidence type="ECO:0000313" key="2">
    <source>
        <dbReference type="EMBL" id="EAX09347.1"/>
    </source>
</evidence>
<sequence>KLWAQVNPGACGGWCRAEDEHIPTPGAPHSDPGARGETRDASLFHCQGPGHAVGGQVARQVLVDSSPVNEAAGGQTRGRRWDRGGPGGPCCPPQLCLQHQLLSLSLTLGSSGLGFPVLPYSRPDGSDPLVAVAHLWRFLKVCKTVIFGSHHSFCVYSLEILWKELSPPNFIPLTNDELEFHRTVCGHQKILHGLCHRLCLTVEQMDVSANT</sequence>
<proteinExistence type="predicted"/>
<accession>Q9NSH9</accession>
<reference evidence="2" key="3">
    <citation type="submission" date="2005-09" db="EMBL/GenBank/DDBJ databases">
        <authorList>
            <person name="Mural R.J."/>
            <person name="Istrail S."/>
            <person name="Sutton G."/>
            <person name="Florea L."/>
            <person name="Halpern A.L."/>
            <person name="Mobarry C.M."/>
            <person name="Lippert R."/>
            <person name="Walenz B."/>
            <person name="Shatkay H."/>
            <person name="Dew I."/>
            <person name="Miller J.R."/>
            <person name="Flanigan M.J."/>
            <person name="Edwards N.J."/>
            <person name="Bolanos R."/>
            <person name="Fasulo D."/>
            <person name="Halldorsson B.V."/>
            <person name="Hannenhalli S."/>
            <person name="Turner R."/>
            <person name="Yooseph S."/>
            <person name="Lu F."/>
            <person name="Nusskern D.R."/>
            <person name="Shue B.C."/>
            <person name="Zheng X.H."/>
            <person name="Zhong F."/>
            <person name="Delcher A.L."/>
            <person name="Huson D.H."/>
            <person name="Kravitz S.A."/>
            <person name="Mouchard L."/>
            <person name="Reinert K."/>
            <person name="Remington K.A."/>
            <person name="Clark A.G."/>
            <person name="Waterman M.S."/>
            <person name="Eichler E.E."/>
            <person name="Adams M.D."/>
            <person name="Hunkapiller M.W."/>
            <person name="Myers E.W."/>
            <person name="Venter J.C."/>
        </authorList>
    </citation>
    <scope>NUCLEOTIDE SEQUENCE</scope>
</reference>
<evidence type="ECO:0000313" key="1">
    <source>
        <dbReference type="EMBL" id="CAB90481.1"/>
    </source>
</evidence>
<organism evidence="1">
    <name type="scientific">Homo sapiens</name>
    <name type="common">Human</name>
    <dbReference type="NCBI Taxonomy" id="9606"/>
    <lineage>
        <taxon>Eukaryota</taxon>
        <taxon>Metazoa</taxon>
        <taxon>Chordata</taxon>
        <taxon>Craniata</taxon>
        <taxon>Vertebrata</taxon>
        <taxon>Euteleostomi</taxon>
        <taxon>Mammalia</taxon>
        <taxon>Eutheria</taxon>
        <taxon>Euarchontoglires</taxon>
        <taxon>Primates</taxon>
        <taxon>Haplorrhini</taxon>
        <taxon>Catarrhini</taxon>
        <taxon>Hominidae</taxon>
        <taxon>Homo</taxon>
    </lineage>
</organism>